<name>A8BJB5_GIAIC</name>
<proteinExistence type="inferred from homology"/>
<dbReference type="Proteomes" id="UP000001548">
    <property type="component" value="Unassembled WGS sequence"/>
</dbReference>
<reference evidence="2 3" key="1">
    <citation type="journal article" date="2007" name="Science">
        <title>Genomic minimalism in the early diverging intestinal parasite Giardia lamblia.</title>
        <authorList>
            <person name="Morrison H.G."/>
            <person name="McArthur A.G."/>
            <person name="Gillin F.D."/>
            <person name="Aley S.B."/>
            <person name="Adam R.D."/>
            <person name="Olsen G.J."/>
            <person name="Best A.A."/>
            <person name="Cande W.Z."/>
            <person name="Chen F."/>
            <person name="Cipriano M.J."/>
            <person name="Davids B.J."/>
            <person name="Dawson S.C."/>
            <person name="Elmendorf H.G."/>
            <person name="Hehl A.B."/>
            <person name="Holder M.E."/>
            <person name="Huse S.M."/>
            <person name="Kim U.U."/>
            <person name="Lasek-Nesselquist E."/>
            <person name="Manning G."/>
            <person name="Nigam A."/>
            <person name="Nixon J.E."/>
            <person name="Palm D."/>
            <person name="Passamaneck N.E."/>
            <person name="Prabhu A."/>
            <person name="Reich C.I."/>
            <person name="Reiner D.S."/>
            <person name="Samuelson J."/>
            <person name="Svard S.G."/>
            <person name="Sogin M.L."/>
        </authorList>
    </citation>
    <scope>NUCLEOTIDE SEQUENCE [LARGE SCALE GENOMIC DNA]</scope>
    <source>
        <strain evidence="2 3">WB C6</strain>
    </source>
</reference>
<gene>
    <name evidence="2" type="ORF">GL50803_0013239</name>
</gene>
<dbReference type="InterPro" id="IPR042219">
    <property type="entry name" value="AAA_lid_11_sf"/>
</dbReference>
<dbReference type="InterPro" id="IPR041658">
    <property type="entry name" value="AAA_lid_11"/>
</dbReference>
<accession>A8BJB5</accession>
<evidence type="ECO:0000313" key="3">
    <source>
        <dbReference type="Proteomes" id="UP000001548"/>
    </source>
</evidence>
<dbReference type="VEuPathDB" id="GiardiaDB:GL50803_13239"/>
<dbReference type="HOGENOM" id="CLU_1622119_0_0_1"/>
<dbReference type="GO" id="GO:0007018">
    <property type="term" value="P:microtubule-based movement"/>
    <property type="evidence" value="ECO:0007669"/>
    <property type="project" value="InterPro"/>
</dbReference>
<comment type="similarity">
    <text evidence="1">Belongs to the dynein heavy chain family.</text>
</comment>
<comment type="caution">
    <text evidence="2">The sequence shown here is derived from an EMBL/GenBank/DDBJ whole genome shotgun (WGS) entry which is preliminary data.</text>
</comment>
<dbReference type="EMBL" id="AACB03000001">
    <property type="protein sequence ID" value="KAE8304849.1"/>
    <property type="molecule type" value="Genomic_DNA"/>
</dbReference>
<evidence type="ECO:0000256" key="1">
    <source>
        <dbReference type="ARBA" id="ARBA00008887"/>
    </source>
</evidence>
<organism evidence="2 3">
    <name type="scientific">Giardia intestinalis (strain ATCC 50803 / WB clone C6)</name>
    <name type="common">Giardia lamblia</name>
    <dbReference type="NCBI Taxonomy" id="184922"/>
    <lineage>
        <taxon>Eukaryota</taxon>
        <taxon>Metamonada</taxon>
        <taxon>Diplomonadida</taxon>
        <taxon>Hexamitidae</taxon>
        <taxon>Giardiinae</taxon>
        <taxon>Giardia</taxon>
    </lineage>
</organism>
<protein>
    <submittedName>
        <fullName evidence="2">Dynein heavy chain and region D6 of dynein motor containing protein</fullName>
    </submittedName>
</protein>
<sequence length="164" mass="18590">MDRPFMLLTFCCFHDVSTSLRAGHDRRAAPSQGCHGTGGRARCSTIEQDGFTGNFDALQATDPLKIAHVADRKYKMLLWNLSLFFSVVLERRRFSTIGFNSPYDWSDPDLHISKTQLLTKFQEIAICDQASFHKFLSDYRITILIGQSTSTYHGRIPESLKIPA</sequence>
<dbReference type="AlphaFoldDB" id="A8BJB5"/>
<dbReference type="PANTHER" id="PTHR46532">
    <property type="entry name" value="MALE FERTILITY FACTOR KL5"/>
    <property type="match status" value="1"/>
</dbReference>
<evidence type="ECO:0000313" key="2">
    <source>
        <dbReference type="EMBL" id="KAE8304849.1"/>
    </source>
</evidence>
<dbReference type="Pfam" id="PF18198">
    <property type="entry name" value="AAA_lid_11"/>
    <property type="match status" value="1"/>
</dbReference>
<dbReference type="Gene3D" id="1.10.8.720">
    <property type="entry name" value="Region D6 of dynein motor"/>
    <property type="match status" value="1"/>
</dbReference>
<keyword evidence="3" id="KW-1185">Reference proteome</keyword>
<dbReference type="GO" id="GO:0051959">
    <property type="term" value="F:dynein light intermediate chain binding"/>
    <property type="evidence" value="ECO:0007669"/>
    <property type="project" value="InterPro"/>
</dbReference>
<dbReference type="InterPro" id="IPR026983">
    <property type="entry name" value="DHC"/>
</dbReference>
<dbReference type="GO" id="GO:0045505">
    <property type="term" value="F:dynein intermediate chain binding"/>
    <property type="evidence" value="ECO:0007669"/>
    <property type="project" value="InterPro"/>
</dbReference>
<dbReference type="GeneID" id="5699673"/>
<dbReference type="RefSeq" id="XP_001706778.1">
    <property type="nucleotide sequence ID" value="XM_001706726.1"/>
</dbReference>
<dbReference type="KEGG" id="gla:GL50803_0013239"/>
<dbReference type="GO" id="GO:0030286">
    <property type="term" value="C:dynein complex"/>
    <property type="evidence" value="ECO:0007669"/>
    <property type="project" value="InterPro"/>
</dbReference>
<dbReference type="PANTHER" id="PTHR46532:SF4">
    <property type="entry name" value="AAA+ ATPASE DOMAIN-CONTAINING PROTEIN"/>
    <property type="match status" value="1"/>
</dbReference>